<name>A0ABQ9CGX4_9ROSI</name>
<evidence type="ECO:0000313" key="3">
    <source>
        <dbReference type="Proteomes" id="UP001141253"/>
    </source>
</evidence>
<keyword evidence="3" id="KW-1185">Reference proteome</keyword>
<sequence>MQTCTDREARACLLLANFQTEARGERTEARGERGERTEVTQARGERGERTRESGNWREKICKY</sequence>
<gene>
    <name evidence="2" type="ORF">OIU77_019601</name>
</gene>
<protein>
    <submittedName>
        <fullName evidence="2">Uncharacterized protein</fullName>
    </submittedName>
</protein>
<comment type="caution">
    <text evidence="2">The sequence shown here is derived from an EMBL/GenBank/DDBJ whole genome shotgun (WGS) entry which is preliminary data.</text>
</comment>
<proteinExistence type="predicted"/>
<accession>A0ABQ9CGX4</accession>
<dbReference type="Proteomes" id="UP001141253">
    <property type="component" value="Chromosome 5"/>
</dbReference>
<evidence type="ECO:0000313" key="2">
    <source>
        <dbReference type="EMBL" id="KAJ6398871.1"/>
    </source>
</evidence>
<feature type="region of interest" description="Disordered" evidence="1">
    <location>
        <begin position="23"/>
        <end position="51"/>
    </location>
</feature>
<reference evidence="2" key="2">
    <citation type="journal article" date="2023" name="Int. J. Mol. Sci.">
        <title>De Novo Assembly and Annotation of 11 Diverse Shrub Willow (Salix) Genomes Reveals Novel Gene Organization in Sex-Linked Regions.</title>
        <authorList>
            <person name="Hyden B."/>
            <person name="Feng K."/>
            <person name="Yates T.B."/>
            <person name="Jawdy S."/>
            <person name="Cereghino C."/>
            <person name="Smart L.B."/>
            <person name="Muchero W."/>
        </authorList>
    </citation>
    <scope>NUCLEOTIDE SEQUENCE</scope>
    <source>
        <tissue evidence="2">Shoot tip</tissue>
    </source>
</reference>
<reference evidence="2" key="1">
    <citation type="submission" date="2022-10" db="EMBL/GenBank/DDBJ databases">
        <authorList>
            <person name="Hyden B.L."/>
            <person name="Feng K."/>
            <person name="Yates T."/>
            <person name="Jawdy S."/>
            <person name="Smart L.B."/>
            <person name="Muchero W."/>
        </authorList>
    </citation>
    <scope>NUCLEOTIDE SEQUENCE</scope>
    <source>
        <tissue evidence="2">Shoot tip</tissue>
    </source>
</reference>
<dbReference type="EMBL" id="JAPFFI010000003">
    <property type="protein sequence ID" value="KAJ6398871.1"/>
    <property type="molecule type" value="Genomic_DNA"/>
</dbReference>
<organism evidence="2 3">
    <name type="scientific">Salix suchowensis</name>
    <dbReference type="NCBI Taxonomy" id="1278906"/>
    <lineage>
        <taxon>Eukaryota</taxon>
        <taxon>Viridiplantae</taxon>
        <taxon>Streptophyta</taxon>
        <taxon>Embryophyta</taxon>
        <taxon>Tracheophyta</taxon>
        <taxon>Spermatophyta</taxon>
        <taxon>Magnoliopsida</taxon>
        <taxon>eudicotyledons</taxon>
        <taxon>Gunneridae</taxon>
        <taxon>Pentapetalae</taxon>
        <taxon>rosids</taxon>
        <taxon>fabids</taxon>
        <taxon>Malpighiales</taxon>
        <taxon>Salicaceae</taxon>
        <taxon>Saliceae</taxon>
        <taxon>Salix</taxon>
    </lineage>
</organism>
<feature type="non-terminal residue" evidence="2">
    <location>
        <position position="63"/>
    </location>
</feature>
<evidence type="ECO:0000256" key="1">
    <source>
        <dbReference type="SAM" id="MobiDB-lite"/>
    </source>
</evidence>